<keyword evidence="5" id="KW-0255">Endonuclease</keyword>
<dbReference type="InterPro" id="IPR006379">
    <property type="entry name" value="HAD-SF_hydro_IIB"/>
</dbReference>
<evidence type="ECO:0000256" key="2">
    <source>
        <dbReference type="ARBA" id="ARBA00010875"/>
    </source>
</evidence>
<organism evidence="8 9">
    <name type="scientific">Prototheca wickerhamii</name>
    <dbReference type="NCBI Taxonomy" id="3111"/>
    <lineage>
        <taxon>Eukaryota</taxon>
        <taxon>Viridiplantae</taxon>
        <taxon>Chlorophyta</taxon>
        <taxon>core chlorophytes</taxon>
        <taxon>Trebouxiophyceae</taxon>
        <taxon>Chlorellales</taxon>
        <taxon>Chlorellaceae</taxon>
        <taxon>Prototheca</taxon>
    </lineage>
</organism>
<comment type="caution">
    <text evidence="8">The sequence shown here is derived from an EMBL/GenBank/DDBJ whole genome shotgun (WGS) entry which is preliminary data.</text>
</comment>
<dbReference type="NCBIfam" id="TIGR01484">
    <property type="entry name" value="HAD-SF-IIB"/>
    <property type="match status" value="1"/>
</dbReference>
<dbReference type="Gene3D" id="3.40.50.1000">
    <property type="entry name" value="HAD superfamily/HAD-like"/>
    <property type="match status" value="1"/>
</dbReference>
<dbReference type="GO" id="GO:0004222">
    <property type="term" value="F:metalloendopeptidase activity"/>
    <property type="evidence" value="ECO:0007669"/>
    <property type="project" value="InterPro"/>
</dbReference>
<dbReference type="SUPFAM" id="SSF55486">
    <property type="entry name" value="Metalloproteases ('zincins'), catalytic domain"/>
    <property type="match status" value="1"/>
</dbReference>
<keyword evidence="4" id="KW-0479">Metal-binding</keyword>
<dbReference type="SUPFAM" id="SSF56784">
    <property type="entry name" value="HAD-like"/>
    <property type="match status" value="1"/>
</dbReference>
<evidence type="ECO:0000256" key="4">
    <source>
        <dbReference type="ARBA" id="ARBA00022723"/>
    </source>
</evidence>
<keyword evidence="3" id="KW-0540">Nuclease</keyword>
<sequence length="404" mass="42395">MGGDDDFGGIVPQLPVRLLGDVFISIDTATEQAAQRGHPLEQELRILLVHGLLHLLGRDHERGEREAAAMRALETATLSACGWGEGGGLIAAAEGAPRGAQRAAGGRAGLARRSRLARGGRCAPSPGGIRMIALDMDGTLLDTRSSVLPSSASAIRAALERGIHVALVTGKARPAAAVALRDVGLEALADPARPGIFLQGLLVYGLQGRLLASAALEPAVVRQSFEYALENGIALTAFLGDDCIAPSIEPGVVELHERYHEPLARPVPDPAAAAGHLVRKLLFLTDPVVVERRLKPEWAARLRGTDAETMQALPNMLEIVPRGWNKWVALQHLLKDLQLSPSQLMAVGDGGNDLQMVQHAGIGVAMGNAVPEVLRAAKMVAPTNDEGGVAAAIGHVLCAQGYDV</sequence>
<dbReference type="Pfam" id="PF02130">
    <property type="entry name" value="YbeY"/>
    <property type="match status" value="1"/>
</dbReference>
<keyword evidence="9" id="KW-1185">Reference proteome</keyword>
<dbReference type="AlphaFoldDB" id="A0AAD9MP10"/>
<evidence type="ECO:0000313" key="8">
    <source>
        <dbReference type="EMBL" id="KAK2080056.1"/>
    </source>
</evidence>
<dbReference type="InterPro" id="IPR036412">
    <property type="entry name" value="HAD-like_sf"/>
</dbReference>
<dbReference type="PANTHER" id="PTHR46986:SF1">
    <property type="entry name" value="ENDORIBONUCLEASE YBEY, CHLOROPLASTIC"/>
    <property type="match status" value="1"/>
</dbReference>
<protein>
    <submittedName>
        <fullName evidence="8">Uncharacterized protein</fullName>
    </submittedName>
</protein>
<comment type="similarity">
    <text evidence="2">Belongs to the endoribonuclease YbeY family.</text>
</comment>
<evidence type="ECO:0000256" key="7">
    <source>
        <dbReference type="ARBA" id="ARBA00022833"/>
    </source>
</evidence>
<evidence type="ECO:0000256" key="1">
    <source>
        <dbReference type="ARBA" id="ARBA00001947"/>
    </source>
</evidence>
<dbReference type="EMBL" id="JASFZW010000002">
    <property type="protein sequence ID" value="KAK2080056.1"/>
    <property type="molecule type" value="Genomic_DNA"/>
</dbReference>
<dbReference type="PANTHER" id="PTHR46986">
    <property type="entry name" value="ENDORIBONUCLEASE YBEY, CHLOROPLASTIC"/>
    <property type="match status" value="1"/>
</dbReference>
<proteinExistence type="inferred from homology"/>
<accession>A0AAD9MP10</accession>
<comment type="cofactor">
    <cofactor evidence="1">
        <name>Zn(2+)</name>
        <dbReference type="ChEBI" id="CHEBI:29105"/>
    </cofactor>
</comment>
<name>A0AAD9MP10_PROWI</name>
<keyword evidence="7" id="KW-0862">Zinc</keyword>
<evidence type="ECO:0000256" key="6">
    <source>
        <dbReference type="ARBA" id="ARBA00022801"/>
    </source>
</evidence>
<evidence type="ECO:0000256" key="5">
    <source>
        <dbReference type="ARBA" id="ARBA00022759"/>
    </source>
</evidence>
<keyword evidence="6" id="KW-0378">Hydrolase</keyword>
<dbReference type="InterPro" id="IPR023214">
    <property type="entry name" value="HAD_sf"/>
</dbReference>
<dbReference type="Gene3D" id="3.40.390.30">
    <property type="entry name" value="Metalloproteases ('zincins'), catalytic domain"/>
    <property type="match status" value="1"/>
</dbReference>
<evidence type="ECO:0000256" key="3">
    <source>
        <dbReference type="ARBA" id="ARBA00022722"/>
    </source>
</evidence>
<dbReference type="SFLD" id="SFLDS00003">
    <property type="entry name" value="Haloacid_Dehalogenase"/>
    <property type="match status" value="1"/>
</dbReference>
<dbReference type="SFLD" id="SFLDG01140">
    <property type="entry name" value="C2.B:_Phosphomannomutase_and_P"/>
    <property type="match status" value="1"/>
</dbReference>
<reference evidence="8" key="1">
    <citation type="submission" date="2021-01" db="EMBL/GenBank/DDBJ databases">
        <authorList>
            <person name="Eckstrom K.M.E."/>
        </authorList>
    </citation>
    <scope>NUCLEOTIDE SEQUENCE</scope>
    <source>
        <strain evidence="8">UVCC 0001</strain>
    </source>
</reference>
<dbReference type="InterPro" id="IPR023091">
    <property type="entry name" value="MetalPrtase_cat_dom_sf_prd"/>
</dbReference>
<gene>
    <name evidence="8" type="ORF">QBZ16_002452</name>
</gene>
<dbReference type="InterPro" id="IPR002036">
    <property type="entry name" value="YbeY"/>
</dbReference>
<dbReference type="GO" id="GO:0046872">
    <property type="term" value="F:metal ion binding"/>
    <property type="evidence" value="ECO:0007669"/>
    <property type="project" value="UniProtKB-KW"/>
</dbReference>
<dbReference type="GO" id="GO:0004519">
    <property type="term" value="F:endonuclease activity"/>
    <property type="evidence" value="ECO:0007669"/>
    <property type="project" value="UniProtKB-KW"/>
</dbReference>
<dbReference type="Proteomes" id="UP001255856">
    <property type="component" value="Unassembled WGS sequence"/>
</dbReference>
<evidence type="ECO:0000313" key="9">
    <source>
        <dbReference type="Proteomes" id="UP001255856"/>
    </source>
</evidence>
<dbReference type="GO" id="GO:0006364">
    <property type="term" value="P:rRNA processing"/>
    <property type="evidence" value="ECO:0007669"/>
    <property type="project" value="InterPro"/>
</dbReference>
<dbReference type="Pfam" id="PF08282">
    <property type="entry name" value="Hydrolase_3"/>
    <property type="match status" value="1"/>
</dbReference>
<dbReference type="NCBIfam" id="TIGR00043">
    <property type="entry name" value="rRNA maturation RNase YbeY"/>
    <property type="match status" value="1"/>
</dbReference>
<dbReference type="Gene3D" id="3.30.1240.10">
    <property type="match status" value="1"/>
</dbReference>